<proteinExistence type="predicted"/>
<keyword evidence="3" id="KW-0238">DNA-binding</keyword>
<organism evidence="8 9">
    <name type="scientific">Saltatorellus ferox</name>
    <dbReference type="NCBI Taxonomy" id="2528018"/>
    <lineage>
        <taxon>Bacteria</taxon>
        <taxon>Pseudomonadati</taxon>
        <taxon>Planctomycetota</taxon>
        <taxon>Planctomycetia</taxon>
        <taxon>Planctomycetia incertae sedis</taxon>
        <taxon>Saltatorellus</taxon>
    </lineage>
</organism>
<dbReference type="Pfam" id="PF00072">
    <property type="entry name" value="Response_reg"/>
    <property type="match status" value="1"/>
</dbReference>
<evidence type="ECO:0000256" key="4">
    <source>
        <dbReference type="ARBA" id="ARBA00023163"/>
    </source>
</evidence>
<gene>
    <name evidence="8" type="primary">degU_2</name>
    <name evidence="8" type="ORF">Poly30_19670</name>
</gene>
<feature type="modified residue" description="4-aspartylphosphate" evidence="5">
    <location>
        <position position="59"/>
    </location>
</feature>
<dbReference type="SUPFAM" id="SSF52172">
    <property type="entry name" value="CheY-like"/>
    <property type="match status" value="1"/>
</dbReference>
<dbReference type="PANTHER" id="PTHR43214:SF41">
    <property type="entry name" value="NITRATE_NITRITE RESPONSE REGULATOR PROTEIN NARP"/>
    <property type="match status" value="1"/>
</dbReference>
<evidence type="ECO:0000313" key="9">
    <source>
        <dbReference type="Proteomes" id="UP000320390"/>
    </source>
</evidence>
<dbReference type="GO" id="GO:0000160">
    <property type="term" value="P:phosphorelay signal transduction system"/>
    <property type="evidence" value="ECO:0007669"/>
    <property type="project" value="InterPro"/>
</dbReference>
<dbReference type="OrthoDB" id="9796655at2"/>
<dbReference type="CDD" id="cd17535">
    <property type="entry name" value="REC_NarL-like"/>
    <property type="match status" value="1"/>
</dbReference>
<sequence>MNDAAPIRVFVLDDQAIVRAALRRLLSDECGFDVIGDSGDAREAIADMSRLRPDVATVDITMPGLSGIDALPKLHAASPRTRFLVLTNHESGRFLEEALKAGASGFLTKDSEPQELKVAVEAVFEGRNYVTPRVTNALVERLMSGERPDPTEETTGRLGALTPREREVFHLLAIGKTNKEVAIKLDITLGTVKKHRENLQRKLDAHSPAELARIAIQEGLLST</sequence>
<keyword evidence="9" id="KW-1185">Reference proteome</keyword>
<evidence type="ECO:0000259" key="6">
    <source>
        <dbReference type="PROSITE" id="PS50043"/>
    </source>
</evidence>
<dbReference type="GO" id="GO:0003677">
    <property type="term" value="F:DNA binding"/>
    <property type="evidence" value="ECO:0007669"/>
    <property type="project" value="UniProtKB-KW"/>
</dbReference>
<keyword evidence="1 5" id="KW-0597">Phosphoprotein</keyword>
<feature type="domain" description="HTH luxR-type" evidence="6">
    <location>
        <begin position="154"/>
        <end position="219"/>
    </location>
</feature>
<evidence type="ECO:0000256" key="5">
    <source>
        <dbReference type="PROSITE-ProRule" id="PRU00169"/>
    </source>
</evidence>
<dbReference type="PANTHER" id="PTHR43214">
    <property type="entry name" value="TWO-COMPONENT RESPONSE REGULATOR"/>
    <property type="match status" value="1"/>
</dbReference>
<dbReference type="AlphaFoldDB" id="A0A518EQU2"/>
<dbReference type="InterPro" id="IPR039420">
    <property type="entry name" value="WalR-like"/>
</dbReference>
<dbReference type="PROSITE" id="PS50043">
    <property type="entry name" value="HTH_LUXR_2"/>
    <property type="match status" value="1"/>
</dbReference>
<accession>A0A518EQU2</accession>
<name>A0A518EQU2_9BACT</name>
<dbReference type="PRINTS" id="PR00038">
    <property type="entry name" value="HTHLUXR"/>
</dbReference>
<evidence type="ECO:0000256" key="2">
    <source>
        <dbReference type="ARBA" id="ARBA00023015"/>
    </source>
</evidence>
<evidence type="ECO:0000259" key="7">
    <source>
        <dbReference type="PROSITE" id="PS50110"/>
    </source>
</evidence>
<dbReference type="Gene3D" id="3.40.50.2300">
    <property type="match status" value="1"/>
</dbReference>
<dbReference type="GO" id="GO:0006355">
    <property type="term" value="P:regulation of DNA-templated transcription"/>
    <property type="evidence" value="ECO:0007669"/>
    <property type="project" value="InterPro"/>
</dbReference>
<dbReference type="Pfam" id="PF00196">
    <property type="entry name" value="GerE"/>
    <property type="match status" value="1"/>
</dbReference>
<dbReference type="SMART" id="SM00448">
    <property type="entry name" value="REC"/>
    <property type="match status" value="1"/>
</dbReference>
<keyword evidence="2" id="KW-0805">Transcription regulation</keyword>
<protein>
    <submittedName>
        <fullName evidence="8">Transcriptional regulatory protein DegU</fullName>
    </submittedName>
</protein>
<keyword evidence="4" id="KW-0804">Transcription</keyword>
<dbReference type="CDD" id="cd06170">
    <property type="entry name" value="LuxR_C_like"/>
    <property type="match status" value="1"/>
</dbReference>
<dbReference type="PROSITE" id="PS00622">
    <property type="entry name" value="HTH_LUXR_1"/>
    <property type="match status" value="1"/>
</dbReference>
<dbReference type="PROSITE" id="PS50110">
    <property type="entry name" value="RESPONSE_REGULATORY"/>
    <property type="match status" value="1"/>
</dbReference>
<dbReference type="SMART" id="SM00421">
    <property type="entry name" value="HTH_LUXR"/>
    <property type="match status" value="1"/>
</dbReference>
<evidence type="ECO:0000256" key="1">
    <source>
        <dbReference type="ARBA" id="ARBA00022553"/>
    </source>
</evidence>
<dbReference type="RefSeq" id="WP_145196657.1">
    <property type="nucleotide sequence ID" value="NZ_CP036434.1"/>
</dbReference>
<dbReference type="InterPro" id="IPR011006">
    <property type="entry name" value="CheY-like_superfamily"/>
</dbReference>
<reference evidence="8 9" key="1">
    <citation type="submission" date="2019-02" db="EMBL/GenBank/DDBJ databases">
        <title>Deep-cultivation of Planctomycetes and their phenomic and genomic characterization uncovers novel biology.</title>
        <authorList>
            <person name="Wiegand S."/>
            <person name="Jogler M."/>
            <person name="Boedeker C."/>
            <person name="Pinto D."/>
            <person name="Vollmers J."/>
            <person name="Rivas-Marin E."/>
            <person name="Kohn T."/>
            <person name="Peeters S.H."/>
            <person name="Heuer A."/>
            <person name="Rast P."/>
            <person name="Oberbeckmann S."/>
            <person name="Bunk B."/>
            <person name="Jeske O."/>
            <person name="Meyerdierks A."/>
            <person name="Storesund J.E."/>
            <person name="Kallscheuer N."/>
            <person name="Luecker S."/>
            <person name="Lage O.M."/>
            <person name="Pohl T."/>
            <person name="Merkel B.J."/>
            <person name="Hornburger P."/>
            <person name="Mueller R.-W."/>
            <person name="Bruemmer F."/>
            <person name="Labrenz M."/>
            <person name="Spormann A.M."/>
            <person name="Op den Camp H."/>
            <person name="Overmann J."/>
            <person name="Amann R."/>
            <person name="Jetten M.S.M."/>
            <person name="Mascher T."/>
            <person name="Medema M.H."/>
            <person name="Devos D.P."/>
            <person name="Kaster A.-K."/>
            <person name="Ovreas L."/>
            <person name="Rohde M."/>
            <person name="Galperin M.Y."/>
            <person name="Jogler C."/>
        </authorList>
    </citation>
    <scope>NUCLEOTIDE SEQUENCE [LARGE SCALE GENOMIC DNA]</scope>
    <source>
        <strain evidence="8 9">Poly30</strain>
    </source>
</reference>
<dbReference type="InterPro" id="IPR001789">
    <property type="entry name" value="Sig_transdc_resp-reg_receiver"/>
</dbReference>
<evidence type="ECO:0000313" key="8">
    <source>
        <dbReference type="EMBL" id="QDV06457.1"/>
    </source>
</evidence>
<dbReference type="EMBL" id="CP036434">
    <property type="protein sequence ID" value="QDV06457.1"/>
    <property type="molecule type" value="Genomic_DNA"/>
</dbReference>
<dbReference type="InterPro" id="IPR058245">
    <property type="entry name" value="NreC/VraR/RcsB-like_REC"/>
</dbReference>
<evidence type="ECO:0000256" key="3">
    <source>
        <dbReference type="ARBA" id="ARBA00023125"/>
    </source>
</evidence>
<feature type="domain" description="Response regulatory" evidence="7">
    <location>
        <begin position="8"/>
        <end position="124"/>
    </location>
</feature>
<dbReference type="Proteomes" id="UP000320390">
    <property type="component" value="Chromosome"/>
</dbReference>
<dbReference type="InterPro" id="IPR000792">
    <property type="entry name" value="Tscrpt_reg_LuxR_C"/>
</dbReference>